<dbReference type="InterPro" id="IPR029068">
    <property type="entry name" value="Glyas_Bleomycin-R_OHBP_Dase"/>
</dbReference>
<gene>
    <name evidence="2" type="ORF">UF66_1784</name>
</gene>
<evidence type="ECO:0000313" key="2">
    <source>
        <dbReference type="EMBL" id="KKI65141.1"/>
    </source>
</evidence>
<dbReference type="PATRIC" id="fig|74704.6.peg.1828"/>
<proteinExistence type="predicted"/>
<dbReference type="PANTHER" id="PTHR40265">
    <property type="entry name" value="BLL2707 PROTEIN"/>
    <property type="match status" value="1"/>
</dbReference>
<dbReference type="Pfam" id="PF13468">
    <property type="entry name" value="Glyoxalase_3"/>
    <property type="match status" value="1"/>
</dbReference>
<reference evidence="2 3" key="1">
    <citation type="submission" date="2015-03" db="EMBL/GenBank/DDBJ databases">
        <title>Genome Assembly of Staphylococcus cohnii subsp. cohnii strain G22B2.</title>
        <authorList>
            <person name="Nair G."/>
            <person name="Kaur G."/>
            <person name="Khatri I."/>
            <person name="Singh N.K."/>
            <person name="Sathyabama S."/>
            <person name="Maurya S.K."/>
            <person name="Subramanian S."/>
            <person name="Agrewala J.N."/>
            <person name="Mayilraj S."/>
        </authorList>
    </citation>
    <scope>NUCLEOTIDE SEQUENCE [LARGE SCALE GENOMIC DNA]</scope>
    <source>
        <strain evidence="2 3">G22B2</strain>
    </source>
</reference>
<dbReference type="Proteomes" id="UP000034455">
    <property type="component" value="Unassembled WGS sequence"/>
</dbReference>
<dbReference type="PANTHER" id="PTHR40265:SF1">
    <property type="entry name" value="GLYOXALASE-LIKE DOMAIN-CONTAINING PROTEIN"/>
    <property type="match status" value="1"/>
</dbReference>
<dbReference type="AlphaFoldDB" id="A0A0M2NZJ7"/>
<comment type="caution">
    <text evidence="2">The sequence shown here is derived from an EMBL/GenBank/DDBJ whole genome shotgun (WGS) entry which is preliminary data.</text>
</comment>
<name>A0A0M2NZJ7_STACC</name>
<dbReference type="SUPFAM" id="SSF54593">
    <property type="entry name" value="Glyoxalase/Bleomycin resistance protein/Dihydroxybiphenyl dioxygenase"/>
    <property type="match status" value="1"/>
</dbReference>
<dbReference type="EMBL" id="LAKJ01000003">
    <property type="protein sequence ID" value="KKI65141.1"/>
    <property type="molecule type" value="Genomic_DNA"/>
</dbReference>
<dbReference type="Gene3D" id="3.10.180.10">
    <property type="entry name" value="2,3-Dihydroxybiphenyl 1,2-Dioxygenase, domain 1"/>
    <property type="match status" value="1"/>
</dbReference>
<dbReference type="Gene3D" id="2.60.40.4320">
    <property type="match status" value="1"/>
</dbReference>
<feature type="domain" description="Glyoxalase-like" evidence="1">
    <location>
        <begin position="6"/>
        <end position="192"/>
    </location>
</feature>
<dbReference type="RefSeq" id="WP_019468081.1">
    <property type="nucleotide sequence ID" value="NZ_BKAS01000009.1"/>
</dbReference>
<dbReference type="InterPro" id="IPR025870">
    <property type="entry name" value="Glyoxalase-like_dom"/>
</dbReference>
<protein>
    <recommendedName>
        <fullName evidence="1">Glyoxalase-like domain-containing protein</fullName>
    </recommendedName>
</protein>
<organism evidence="2 3">
    <name type="scientific">Staphylococcus cohnii subsp. cohnii</name>
    <dbReference type="NCBI Taxonomy" id="74704"/>
    <lineage>
        <taxon>Bacteria</taxon>
        <taxon>Bacillati</taxon>
        <taxon>Bacillota</taxon>
        <taxon>Bacilli</taxon>
        <taxon>Bacillales</taxon>
        <taxon>Staphylococcaceae</taxon>
        <taxon>Staphylococcus</taxon>
        <taxon>Staphylococcus cohnii species complex</taxon>
    </lineage>
</organism>
<evidence type="ECO:0000259" key="1">
    <source>
        <dbReference type="Pfam" id="PF13468"/>
    </source>
</evidence>
<dbReference type="GeneID" id="58096855"/>
<evidence type="ECO:0000313" key="3">
    <source>
        <dbReference type="Proteomes" id="UP000034455"/>
    </source>
</evidence>
<sequence length="253" mass="29733">MQDLKLDHIVHYVQQLDNFKFPGHLFTLYQGGKHEKLGTYNRLAYLNNAYIELLDIYKPEKLQKIVKSEEGRVSFPSKIVQDHYKEGLKTIAFQTQDITKLKETLESQNIDVIGPVEMQRENTKGEKTTWRLLYIADPDYRVKPPFFIQWNEDIEAREEKLNPLRQNAFSIKSIEINSTERAHTVEKWQQWFGMEIVNNTETCTTLKLKNDDIVYHIYDGEYSGYKAVTLKDDNTTSPYTLIIRGLKYKVEAD</sequence>
<accession>A0A0M2NZJ7</accession>